<feature type="compositionally biased region" description="Pro residues" evidence="1">
    <location>
        <begin position="477"/>
        <end position="491"/>
    </location>
</feature>
<gene>
    <name evidence="4" type="primary">g3169</name>
    <name evidence="4" type="ORF">VP750_LOCUS2705</name>
</gene>
<dbReference type="InterPro" id="IPR031121">
    <property type="entry name" value="RIK/BLOM7"/>
</dbReference>
<feature type="region of interest" description="Disordered" evidence="1">
    <location>
        <begin position="136"/>
        <end position="156"/>
    </location>
</feature>
<dbReference type="Pfam" id="PF22675">
    <property type="entry name" value="KH-I_KHDC4-BBP"/>
    <property type="match status" value="1"/>
</dbReference>
<dbReference type="Gene3D" id="3.30.1370.10">
    <property type="entry name" value="K Homology domain, type 1"/>
    <property type="match status" value="1"/>
</dbReference>
<name>A0ABP1FQ43_9CHLO</name>
<reference evidence="4 5" key="1">
    <citation type="submission" date="2024-06" db="EMBL/GenBank/DDBJ databases">
        <authorList>
            <person name="Kraege A."/>
            <person name="Thomma B."/>
        </authorList>
    </citation>
    <scope>NUCLEOTIDE SEQUENCE [LARGE SCALE GENOMIC DNA]</scope>
</reference>
<evidence type="ECO:0000313" key="4">
    <source>
        <dbReference type="EMBL" id="CAL5221046.1"/>
    </source>
</evidence>
<dbReference type="CDD" id="cd22386">
    <property type="entry name" value="KH-I_KHDC4_rpt2"/>
    <property type="match status" value="1"/>
</dbReference>
<dbReference type="PANTHER" id="PTHR15744">
    <property type="entry name" value="BLOM7"/>
    <property type="match status" value="1"/>
</dbReference>
<feature type="compositionally biased region" description="Basic and acidic residues" evidence="1">
    <location>
        <begin position="136"/>
        <end position="152"/>
    </location>
</feature>
<evidence type="ECO:0000259" key="3">
    <source>
        <dbReference type="Pfam" id="PF23469"/>
    </source>
</evidence>
<feature type="region of interest" description="Disordered" evidence="1">
    <location>
        <begin position="384"/>
        <end position="628"/>
    </location>
</feature>
<feature type="compositionally biased region" description="Low complexity" evidence="1">
    <location>
        <begin position="57"/>
        <end position="67"/>
    </location>
</feature>
<dbReference type="InterPro" id="IPR055256">
    <property type="entry name" value="KH_1_KHDC4/BBP-like"/>
</dbReference>
<proteinExistence type="predicted"/>
<evidence type="ECO:0000256" key="1">
    <source>
        <dbReference type="SAM" id="MobiDB-lite"/>
    </source>
</evidence>
<evidence type="ECO:0000313" key="5">
    <source>
        <dbReference type="Proteomes" id="UP001497392"/>
    </source>
</evidence>
<feature type="compositionally biased region" description="Pro residues" evidence="1">
    <location>
        <begin position="388"/>
        <end position="403"/>
    </location>
</feature>
<feature type="domain" description="KHDC4/BBP-like KH-domain type I" evidence="2">
    <location>
        <begin position="308"/>
        <end position="375"/>
    </location>
</feature>
<feature type="compositionally biased region" description="Low complexity" evidence="1">
    <location>
        <begin position="500"/>
        <end position="524"/>
    </location>
</feature>
<accession>A0ABP1FQ43</accession>
<protein>
    <submittedName>
        <fullName evidence="4">G3169 protein</fullName>
    </submittedName>
</protein>
<keyword evidence="5" id="KW-1185">Reference proteome</keyword>
<dbReference type="Proteomes" id="UP001497392">
    <property type="component" value="Unassembled WGS sequence"/>
</dbReference>
<evidence type="ECO:0000259" key="2">
    <source>
        <dbReference type="Pfam" id="PF22675"/>
    </source>
</evidence>
<feature type="domain" description="ATP-dependent RNA helicase PRP5/DDX46/KHDC4 KH" evidence="3">
    <location>
        <begin position="124"/>
        <end position="213"/>
    </location>
</feature>
<comment type="caution">
    <text evidence="4">The sequence shown here is derived from an EMBL/GenBank/DDBJ whole genome shotgun (WGS) entry which is preliminary data.</text>
</comment>
<dbReference type="SUPFAM" id="SSF54791">
    <property type="entry name" value="Eukaryotic type KH-domain (KH-domain type I)"/>
    <property type="match status" value="1"/>
</dbReference>
<dbReference type="EMBL" id="CAXHTA020000004">
    <property type="protein sequence ID" value="CAL5221046.1"/>
    <property type="molecule type" value="Genomic_DNA"/>
</dbReference>
<dbReference type="InterPro" id="IPR036612">
    <property type="entry name" value="KH_dom_type_1_sf"/>
</dbReference>
<dbReference type="InterPro" id="IPR056149">
    <property type="entry name" value="PRP5/DDX46/KHDC4_KH"/>
</dbReference>
<sequence>MSERKRRKWDVAAPQGIPLHGNRAGIGMSGNSNAAANAVGGLITAQGLQTAPPPVQQVPSPQTVPSQGAAAKPAQPIDRDTIARAQMGAAAIVAKLNQELAAQGKLPPGKVMSFAKPGEDTATISRDVYINDASPDMRHHMTKRPTQDDVARRTGTQVVTRGRYMAPGTPFTDVDKPLHLHITPGACSSEDEAEQRRCVELAAAELRQIIGGKRLPRGGVYVPGPKPGTGGPPQGFQQPGMPGAAPFNPYSVPPPGIAPARQPLGGYGTPPGGYGQPPGAYGQQPLQSAIPALPGVQSTSIPLGFGAAPDFNVVQRLKGPNGSYMQHIATETGANITLRGKGSGIQEGDALHIYISSAIPKAFAEAAKLAQNLLDTVKAEHDKQFPYYQPPPPQPAYYAPPPAQQTQQMQRPPYSAAGYPPPAASQQPHHPYAAPQPGQYRPPGAAAAPMPGSYVPPQQMGQRPPYMPGPHQQQQYAPPPNMGGYAPPPQQSYPLPDRAGPPSAHGMGPHAGPPGASSAQQESQMRQEEQRRKRFREFKEEKPASAKLQPPPYYAPPPDVQQPKQEPVGFNLPRQEGMGGLMGPPPPRMGNGGPAMGPPPPKLPQNAAGMTTGAMGGLGGLVDYGDDD</sequence>
<feature type="region of interest" description="Disordered" evidence="1">
    <location>
        <begin position="241"/>
        <end position="278"/>
    </location>
</feature>
<feature type="region of interest" description="Disordered" evidence="1">
    <location>
        <begin position="51"/>
        <end position="76"/>
    </location>
</feature>
<organism evidence="4 5">
    <name type="scientific">Coccomyxa viridis</name>
    <dbReference type="NCBI Taxonomy" id="1274662"/>
    <lineage>
        <taxon>Eukaryota</taxon>
        <taxon>Viridiplantae</taxon>
        <taxon>Chlorophyta</taxon>
        <taxon>core chlorophytes</taxon>
        <taxon>Trebouxiophyceae</taxon>
        <taxon>Trebouxiophyceae incertae sedis</taxon>
        <taxon>Coccomyxaceae</taxon>
        <taxon>Coccomyxa</taxon>
    </lineage>
</organism>
<feature type="compositionally biased region" description="Basic and acidic residues" evidence="1">
    <location>
        <begin position="525"/>
        <end position="544"/>
    </location>
</feature>
<dbReference type="InterPro" id="IPR047889">
    <property type="entry name" value="KHDC4_KH-I_second"/>
</dbReference>
<feature type="compositionally biased region" description="Pro residues" evidence="1">
    <location>
        <begin position="549"/>
        <end position="560"/>
    </location>
</feature>
<dbReference type="PANTHER" id="PTHR15744:SF0">
    <property type="entry name" value="KH HOMOLOGY DOMAIN-CONTAINING PROTEIN 4"/>
    <property type="match status" value="1"/>
</dbReference>
<dbReference type="Pfam" id="PF23469">
    <property type="entry name" value="KH_12"/>
    <property type="match status" value="1"/>
</dbReference>
<feature type="compositionally biased region" description="Low complexity" evidence="1">
    <location>
        <begin position="404"/>
        <end position="452"/>
    </location>
</feature>
<feature type="compositionally biased region" description="Gly residues" evidence="1">
    <location>
        <begin position="265"/>
        <end position="276"/>
    </location>
</feature>